<dbReference type="InterPro" id="IPR002125">
    <property type="entry name" value="CMP_dCMP_dom"/>
</dbReference>
<dbReference type="PANTHER" id="PTHR11079">
    <property type="entry name" value="CYTOSINE DEAMINASE FAMILY MEMBER"/>
    <property type="match status" value="1"/>
</dbReference>
<organism evidence="2 3">
    <name type="scientific">Barrientosiimonas humi</name>
    <dbReference type="NCBI Taxonomy" id="999931"/>
    <lineage>
        <taxon>Bacteria</taxon>
        <taxon>Bacillati</taxon>
        <taxon>Actinomycetota</taxon>
        <taxon>Actinomycetes</taxon>
        <taxon>Micrococcales</taxon>
        <taxon>Dermacoccaceae</taxon>
        <taxon>Barrientosiimonas</taxon>
    </lineage>
</organism>
<dbReference type="PANTHER" id="PTHR11079:SF161">
    <property type="entry name" value="CMP_DCMP-TYPE DEAMINASE DOMAIN-CONTAINING PROTEIN"/>
    <property type="match status" value="1"/>
</dbReference>
<dbReference type="EMBL" id="VFOK01000001">
    <property type="protein sequence ID" value="TQL34813.1"/>
    <property type="molecule type" value="Genomic_DNA"/>
</dbReference>
<dbReference type="InterPro" id="IPR016193">
    <property type="entry name" value="Cytidine_deaminase-like"/>
</dbReference>
<dbReference type="CDD" id="cd01285">
    <property type="entry name" value="nucleoside_deaminase"/>
    <property type="match status" value="1"/>
</dbReference>
<evidence type="ECO:0000259" key="1">
    <source>
        <dbReference type="PROSITE" id="PS51747"/>
    </source>
</evidence>
<evidence type="ECO:0000313" key="2">
    <source>
        <dbReference type="EMBL" id="TQL34813.1"/>
    </source>
</evidence>
<dbReference type="Pfam" id="PF00383">
    <property type="entry name" value="dCMP_cyt_deam_1"/>
    <property type="match status" value="1"/>
</dbReference>
<sequence length="175" mass="18225">MSAVVARLEPLMSRAVAASTAHVDAGGLPFVGVVVDAAGEVISGFGTNQVAETGDPTAHAEVVAMREALTRQRRDTLAGCSLLATGEPCGLCYRFALDHGIASVLVAVDRDEVARLGFDYRASYPAFAVTDVRRARVFVPLPVERALDPFVHYLRLHPAGPAAAGPGTAPKGTSS</sequence>
<evidence type="ECO:0000313" key="3">
    <source>
        <dbReference type="Proteomes" id="UP000318336"/>
    </source>
</evidence>
<dbReference type="Gene3D" id="3.40.140.10">
    <property type="entry name" value="Cytidine Deaminase, domain 2"/>
    <property type="match status" value="1"/>
</dbReference>
<dbReference type="SUPFAM" id="SSF53927">
    <property type="entry name" value="Cytidine deaminase-like"/>
    <property type="match status" value="1"/>
</dbReference>
<dbReference type="Proteomes" id="UP000318336">
    <property type="component" value="Unassembled WGS sequence"/>
</dbReference>
<dbReference type="RefSeq" id="WP_236022166.1">
    <property type="nucleotide sequence ID" value="NZ_CAJTBP010000001.1"/>
</dbReference>
<keyword evidence="3" id="KW-1185">Reference proteome</keyword>
<comment type="caution">
    <text evidence="2">The sequence shown here is derived from an EMBL/GenBank/DDBJ whole genome shotgun (WGS) entry which is preliminary data.</text>
</comment>
<dbReference type="GO" id="GO:0006152">
    <property type="term" value="P:purine nucleoside catabolic process"/>
    <property type="evidence" value="ECO:0007669"/>
    <property type="project" value="TreeGrafter"/>
</dbReference>
<dbReference type="AlphaFoldDB" id="A0A542XG58"/>
<reference evidence="2 3" key="1">
    <citation type="submission" date="2019-06" db="EMBL/GenBank/DDBJ databases">
        <title>Sequencing the genomes of 1000 actinobacteria strains.</title>
        <authorList>
            <person name="Klenk H.-P."/>
        </authorList>
    </citation>
    <scope>NUCLEOTIDE SEQUENCE [LARGE SCALE GENOMIC DNA]</scope>
    <source>
        <strain evidence="2 3">DSM 24617</strain>
    </source>
</reference>
<name>A0A542XG58_9MICO</name>
<gene>
    <name evidence="2" type="ORF">FB554_2994</name>
</gene>
<protein>
    <submittedName>
        <fullName evidence="2">tRNA(Arg) A34 adenosine deaminase TadA</fullName>
    </submittedName>
</protein>
<feature type="domain" description="CMP/dCMP-type deaminase" evidence="1">
    <location>
        <begin position="6"/>
        <end position="121"/>
    </location>
</feature>
<accession>A0A542XG58</accession>
<dbReference type="PROSITE" id="PS51747">
    <property type="entry name" value="CYT_DCMP_DEAMINASES_2"/>
    <property type="match status" value="1"/>
</dbReference>
<dbReference type="GO" id="GO:0047974">
    <property type="term" value="F:guanosine deaminase activity"/>
    <property type="evidence" value="ECO:0007669"/>
    <property type="project" value="TreeGrafter"/>
</dbReference>
<proteinExistence type="predicted"/>